<dbReference type="EMBL" id="QGSZ01000224">
    <property type="protein sequence ID" value="RQX01446.1"/>
    <property type="molecule type" value="Genomic_DNA"/>
</dbReference>
<proteinExistence type="inferred from homology"/>
<dbReference type="InterPro" id="IPR005545">
    <property type="entry name" value="YCII"/>
</dbReference>
<evidence type="ECO:0000259" key="2">
    <source>
        <dbReference type="Pfam" id="PF03795"/>
    </source>
</evidence>
<reference evidence="3 4" key="1">
    <citation type="submission" date="2018-05" db="EMBL/GenBank/DDBJ databases">
        <title>Micromonospora from Atacama Desert.</title>
        <authorList>
            <person name="Carro L."/>
            <person name="Goodfellow M."/>
            <person name="Klenk H.-P."/>
        </authorList>
    </citation>
    <scope>NUCLEOTIDE SEQUENCE [LARGE SCALE GENOMIC DNA]</scope>
    <source>
        <strain evidence="3 4">LB39</strain>
    </source>
</reference>
<evidence type="ECO:0000313" key="3">
    <source>
        <dbReference type="EMBL" id="RQX01446.1"/>
    </source>
</evidence>
<evidence type="ECO:0000256" key="1">
    <source>
        <dbReference type="ARBA" id="ARBA00007689"/>
    </source>
</evidence>
<comment type="similarity">
    <text evidence="1">Belongs to the YciI family.</text>
</comment>
<sequence>MPQATADVGAFTERLRRDGHFVFADGLEPVTTATTVDGQGERTFLTDGPYLVTEEQLDSFWVVEAADLDVALVLAAEGSRACGGAIEVRPFRTEGSEGTLLQP</sequence>
<accession>A0A3N9WKR6</accession>
<dbReference type="Pfam" id="PF03795">
    <property type="entry name" value="YCII"/>
    <property type="match status" value="1"/>
</dbReference>
<comment type="caution">
    <text evidence="3">The sequence shown here is derived from an EMBL/GenBank/DDBJ whole genome shotgun (WGS) entry which is preliminary data.</text>
</comment>
<evidence type="ECO:0000313" key="4">
    <source>
        <dbReference type="Proteomes" id="UP000282312"/>
    </source>
</evidence>
<gene>
    <name evidence="3" type="ORF">DLJ59_18635</name>
</gene>
<dbReference type="AlphaFoldDB" id="A0A3N9WKR6"/>
<feature type="domain" description="YCII-related" evidence="2">
    <location>
        <begin position="5"/>
        <end position="90"/>
    </location>
</feature>
<dbReference type="SUPFAM" id="SSF54909">
    <property type="entry name" value="Dimeric alpha+beta barrel"/>
    <property type="match status" value="1"/>
</dbReference>
<keyword evidence="4" id="KW-1185">Reference proteome</keyword>
<name>A0A3N9WKR6_9ACTN</name>
<dbReference type="PANTHER" id="PTHR35174:SF3">
    <property type="entry name" value="BLL7171 PROTEIN"/>
    <property type="match status" value="1"/>
</dbReference>
<dbReference type="OrthoDB" id="668782at2"/>
<protein>
    <recommendedName>
        <fullName evidence="2">YCII-related domain-containing protein</fullName>
    </recommendedName>
</protein>
<dbReference type="InterPro" id="IPR011008">
    <property type="entry name" value="Dimeric_a/b-barrel"/>
</dbReference>
<dbReference type="PANTHER" id="PTHR35174">
    <property type="entry name" value="BLL7171 PROTEIN-RELATED"/>
    <property type="match status" value="1"/>
</dbReference>
<organism evidence="3 4">
    <name type="scientific">Micromonospora inaquosa</name>
    <dbReference type="NCBI Taxonomy" id="2203716"/>
    <lineage>
        <taxon>Bacteria</taxon>
        <taxon>Bacillati</taxon>
        <taxon>Actinomycetota</taxon>
        <taxon>Actinomycetes</taxon>
        <taxon>Micromonosporales</taxon>
        <taxon>Micromonosporaceae</taxon>
        <taxon>Micromonospora</taxon>
    </lineage>
</organism>
<dbReference type="Proteomes" id="UP000282312">
    <property type="component" value="Unassembled WGS sequence"/>
</dbReference>
<dbReference type="Gene3D" id="3.30.70.1060">
    <property type="entry name" value="Dimeric alpha+beta barrel"/>
    <property type="match status" value="1"/>
</dbReference>